<gene>
    <name evidence="1" type="ORF">ISP11_22410</name>
</gene>
<comment type="caution">
    <text evidence="1">The sequence shown here is derived from an EMBL/GenBank/DDBJ whole genome shotgun (WGS) entry which is preliminary data.</text>
</comment>
<dbReference type="Proteomes" id="UP000628560">
    <property type="component" value="Unassembled WGS sequence"/>
</dbReference>
<sequence length="73" mass="8148">MKKDPDGEKGRNVIISAVRHDEDSASRLDDILKENPLYYPSVVLRAGILALHEMTCEQRMALVIKAALPSDKD</sequence>
<dbReference type="AlphaFoldDB" id="A0ABD4KHW8"/>
<evidence type="ECO:0000313" key="1">
    <source>
        <dbReference type="EMBL" id="MBF4180615.1"/>
    </source>
</evidence>
<name>A0ABD4KHW8_9ENTR</name>
<organism evidence="1 2">
    <name type="scientific">Lelliottia nimipressuralis</name>
    <dbReference type="NCBI Taxonomy" id="69220"/>
    <lineage>
        <taxon>Bacteria</taxon>
        <taxon>Pseudomonadati</taxon>
        <taxon>Pseudomonadota</taxon>
        <taxon>Gammaproteobacteria</taxon>
        <taxon>Enterobacterales</taxon>
        <taxon>Enterobacteriaceae</taxon>
        <taxon>Lelliottia</taxon>
    </lineage>
</organism>
<protein>
    <recommendedName>
        <fullName evidence="3">HEAT repeat domain-containing protein</fullName>
    </recommendedName>
</protein>
<evidence type="ECO:0008006" key="3">
    <source>
        <dbReference type="Google" id="ProtNLM"/>
    </source>
</evidence>
<dbReference type="RefSeq" id="WP_100776903.1">
    <property type="nucleotide sequence ID" value="NZ_JADIXP010000023.1"/>
</dbReference>
<reference evidence="1 2" key="1">
    <citation type="submission" date="2020-11" db="EMBL/GenBank/DDBJ databases">
        <title>Identification of Lelliottia nimipressuralis from Wound Infection by Whole Genome-Based Bacterial Identification.</title>
        <authorList>
            <person name="Navarathna D.H."/>
            <person name="Choi H."/>
            <person name="Jinadatha C."/>
            <person name="Chatterjee P."/>
            <person name="Hwang M."/>
        </authorList>
    </citation>
    <scope>NUCLEOTIDE SEQUENCE [LARGE SCALE GENOMIC DNA]</scope>
    <source>
        <strain evidence="1 2">DN2020</strain>
    </source>
</reference>
<evidence type="ECO:0000313" key="2">
    <source>
        <dbReference type="Proteomes" id="UP000628560"/>
    </source>
</evidence>
<dbReference type="EMBL" id="JADIXP010000023">
    <property type="protein sequence ID" value="MBF4180615.1"/>
    <property type="molecule type" value="Genomic_DNA"/>
</dbReference>
<proteinExistence type="predicted"/>
<accession>A0ABD4KHW8</accession>